<dbReference type="EMBL" id="JYDQ01003063">
    <property type="protein sequence ID" value="KRY03167.1"/>
    <property type="molecule type" value="Genomic_DNA"/>
</dbReference>
<evidence type="ECO:0000313" key="1">
    <source>
        <dbReference type="EMBL" id="KRY03167.1"/>
    </source>
</evidence>
<reference evidence="1 2" key="1">
    <citation type="submission" date="2015-01" db="EMBL/GenBank/DDBJ databases">
        <title>Evolution of Trichinella species and genotypes.</title>
        <authorList>
            <person name="Korhonen P.K."/>
            <person name="Edoardo P."/>
            <person name="Giuseppe L.R."/>
            <person name="Gasser R.B."/>
        </authorList>
    </citation>
    <scope>NUCLEOTIDE SEQUENCE [LARGE SCALE GENOMIC DNA]</scope>
    <source>
        <strain evidence="1">ISS2496</strain>
    </source>
</reference>
<evidence type="ECO:0000313" key="2">
    <source>
        <dbReference type="Proteomes" id="UP000054783"/>
    </source>
</evidence>
<dbReference type="AlphaFoldDB" id="A0A0V0YS99"/>
<gene>
    <name evidence="1" type="ORF">T12_4129</name>
</gene>
<comment type="caution">
    <text evidence="1">The sequence shown here is derived from an EMBL/GenBank/DDBJ whole genome shotgun (WGS) entry which is preliminary data.</text>
</comment>
<feature type="non-terminal residue" evidence="1">
    <location>
        <position position="1"/>
    </location>
</feature>
<organism evidence="1 2">
    <name type="scientific">Trichinella patagoniensis</name>
    <dbReference type="NCBI Taxonomy" id="990121"/>
    <lineage>
        <taxon>Eukaryota</taxon>
        <taxon>Metazoa</taxon>
        <taxon>Ecdysozoa</taxon>
        <taxon>Nematoda</taxon>
        <taxon>Enoplea</taxon>
        <taxon>Dorylaimia</taxon>
        <taxon>Trichinellida</taxon>
        <taxon>Trichinellidae</taxon>
        <taxon>Trichinella</taxon>
    </lineage>
</organism>
<proteinExistence type="predicted"/>
<accession>A0A0V0YS99</accession>
<keyword evidence="2" id="KW-1185">Reference proteome</keyword>
<feature type="non-terminal residue" evidence="1">
    <location>
        <position position="68"/>
    </location>
</feature>
<name>A0A0V0YS99_9BILA</name>
<protein>
    <submittedName>
        <fullName evidence="1">Uncharacterized protein</fullName>
    </submittedName>
</protein>
<dbReference type="Proteomes" id="UP000054783">
    <property type="component" value="Unassembled WGS sequence"/>
</dbReference>
<sequence length="68" mass="7427">LKVLQEAGPTIQSDLLGAVLRTGSKISLERRGSRGLHVLTYNNVFRADLPLEDARNSEDHLTPFAVGI</sequence>